<reference evidence="1" key="1">
    <citation type="submission" date="2015-04" db="UniProtKB">
        <authorList>
            <consortium name="EnsemblPlants"/>
        </authorList>
    </citation>
    <scope>IDENTIFICATION</scope>
</reference>
<name>A0A0E0M5T7_ORYPU</name>
<evidence type="ECO:0000313" key="1">
    <source>
        <dbReference type="EnsemblPlants" id="OPUNC10G02980.1"/>
    </source>
</evidence>
<dbReference type="HOGENOM" id="CLU_172818_1_0_1"/>
<proteinExistence type="predicted"/>
<dbReference type="EnsemblPlants" id="OPUNC10G02980.1">
    <property type="protein sequence ID" value="OPUNC10G02980.1"/>
    <property type="gene ID" value="OPUNC10G02980"/>
</dbReference>
<dbReference type="OMA" id="VANTTWV"/>
<dbReference type="Gramene" id="OPUNC10G02980.1">
    <property type="protein sequence ID" value="OPUNC10G02980.1"/>
    <property type="gene ID" value="OPUNC10G02980"/>
</dbReference>
<evidence type="ECO:0000313" key="2">
    <source>
        <dbReference type="Proteomes" id="UP000026962"/>
    </source>
</evidence>
<organism evidence="1">
    <name type="scientific">Oryza punctata</name>
    <name type="common">Red rice</name>
    <dbReference type="NCBI Taxonomy" id="4537"/>
    <lineage>
        <taxon>Eukaryota</taxon>
        <taxon>Viridiplantae</taxon>
        <taxon>Streptophyta</taxon>
        <taxon>Embryophyta</taxon>
        <taxon>Tracheophyta</taxon>
        <taxon>Spermatophyta</taxon>
        <taxon>Magnoliopsida</taxon>
        <taxon>Liliopsida</taxon>
        <taxon>Poales</taxon>
        <taxon>Poaceae</taxon>
        <taxon>BOP clade</taxon>
        <taxon>Oryzoideae</taxon>
        <taxon>Oryzeae</taxon>
        <taxon>Oryzinae</taxon>
        <taxon>Oryza</taxon>
    </lineage>
</organism>
<keyword evidence="2" id="KW-1185">Reference proteome</keyword>
<protein>
    <submittedName>
        <fullName evidence="1">Uncharacterized protein</fullName>
    </submittedName>
</protein>
<dbReference type="AlphaFoldDB" id="A0A0E0M5T7"/>
<accession>A0A0E0M5T7</accession>
<reference evidence="1" key="2">
    <citation type="submission" date="2018-05" db="EMBL/GenBank/DDBJ databases">
        <title>OpunRS2 (Oryza punctata Reference Sequence Version 2).</title>
        <authorList>
            <person name="Zhang J."/>
            <person name="Kudrna D."/>
            <person name="Lee S."/>
            <person name="Talag J."/>
            <person name="Welchert J."/>
            <person name="Wing R.A."/>
        </authorList>
    </citation>
    <scope>NUCLEOTIDE SEQUENCE [LARGE SCALE GENOMIC DNA]</scope>
</reference>
<dbReference type="Proteomes" id="UP000026962">
    <property type="component" value="Chromosome 10"/>
</dbReference>
<sequence>MHRVAMVVSLRKRTPNSRCYRTVEDEMSRRVCQTWGHLGTNMCNGVANTTWVR</sequence>